<comment type="caution">
    <text evidence="2">The sequence shown here is derived from an EMBL/GenBank/DDBJ whole genome shotgun (WGS) entry which is preliminary data.</text>
</comment>
<dbReference type="AlphaFoldDB" id="A0AA88WR45"/>
<dbReference type="Gene3D" id="1.10.340.70">
    <property type="match status" value="1"/>
</dbReference>
<feature type="domain" description="Integrase zinc-binding" evidence="1">
    <location>
        <begin position="58"/>
        <end position="99"/>
    </location>
</feature>
<evidence type="ECO:0000313" key="2">
    <source>
        <dbReference type="EMBL" id="KAK3032017.1"/>
    </source>
</evidence>
<name>A0AA88WR45_9ASTE</name>
<gene>
    <name evidence="2" type="ORF">RJ639_036391</name>
</gene>
<dbReference type="Pfam" id="PF17921">
    <property type="entry name" value="Integrase_H2C2"/>
    <property type="match status" value="1"/>
</dbReference>
<organism evidence="2 3">
    <name type="scientific">Escallonia herrerae</name>
    <dbReference type="NCBI Taxonomy" id="1293975"/>
    <lineage>
        <taxon>Eukaryota</taxon>
        <taxon>Viridiplantae</taxon>
        <taxon>Streptophyta</taxon>
        <taxon>Embryophyta</taxon>
        <taxon>Tracheophyta</taxon>
        <taxon>Spermatophyta</taxon>
        <taxon>Magnoliopsida</taxon>
        <taxon>eudicotyledons</taxon>
        <taxon>Gunneridae</taxon>
        <taxon>Pentapetalae</taxon>
        <taxon>asterids</taxon>
        <taxon>campanulids</taxon>
        <taxon>Escalloniales</taxon>
        <taxon>Escalloniaceae</taxon>
        <taxon>Escallonia</taxon>
    </lineage>
</organism>
<dbReference type="EMBL" id="JAVXUP010000284">
    <property type="protein sequence ID" value="KAK3032017.1"/>
    <property type="molecule type" value="Genomic_DNA"/>
</dbReference>
<evidence type="ECO:0000259" key="1">
    <source>
        <dbReference type="Pfam" id="PF17921"/>
    </source>
</evidence>
<accession>A0AA88WR45</accession>
<dbReference type="InterPro" id="IPR041588">
    <property type="entry name" value="Integrase_H2C2"/>
</dbReference>
<proteinExistence type="predicted"/>
<dbReference type="Proteomes" id="UP001188597">
    <property type="component" value="Unassembled WGS sequence"/>
</dbReference>
<protein>
    <recommendedName>
        <fullName evidence="1">Integrase zinc-binding domain-containing protein</fullName>
    </recommendedName>
</protein>
<keyword evidence="3" id="KW-1185">Reference proteome</keyword>
<evidence type="ECO:0000313" key="3">
    <source>
        <dbReference type="Proteomes" id="UP001188597"/>
    </source>
</evidence>
<sequence length="161" mass="18203">MDPIIQYLVSGTLPSERSEARNLRAKSARFALVDGVRYKKSFSLPYLKCLSLKEADYALREVHEGICGQHLGGRNLAHKILRQGYYWPGMQKDAISFIRRVGDLVLRKLEVSNPKAAIRKLSPNWEGPYKVSKVLRPCAYSLETLSGEAIPQMWNAKNLGQ</sequence>
<dbReference type="PANTHER" id="PTHR48475">
    <property type="entry name" value="RIBONUCLEASE H"/>
    <property type="match status" value="1"/>
</dbReference>
<dbReference type="PANTHER" id="PTHR48475:SF2">
    <property type="entry name" value="RIBONUCLEASE H"/>
    <property type="match status" value="1"/>
</dbReference>
<reference evidence="2" key="1">
    <citation type="submission" date="2022-12" db="EMBL/GenBank/DDBJ databases">
        <title>Draft genome assemblies for two species of Escallonia (Escalloniales).</title>
        <authorList>
            <person name="Chanderbali A."/>
            <person name="Dervinis C."/>
            <person name="Anghel I."/>
            <person name="Soltis D."/>
            <person name="Soltis P."/>
            <person name="Zapata F."/>
        </authorList>
    </citation>
    <scope>NUCLEOTIDE SEQUENCE</scope>
    <source>
        <strain evidence="2">UCBG64.0493</strain>
        <tissue evidence="2">Leaf</tissue>
    </source>
</reference>